<reference evidence="2" key="1">
    <citation type="submission" date="2017-02" db="UniProtKB">
        <authorList>
            <consortium name="WormBaseParasite"/>
        </authorList>
    </citation>
    <scope>IDENTIFICATION</scope>
</reference>
<proteinExistence type="predicted"/>
<evidence type="ECO:0000313" key="1">
    <source>
        <dbReference type="Proteomes" id="UP000046392"/>
    </source>
</evidence>
<keyword evidence="1" id="KW-1185">Reference proteome</keyword>
<dbReference type="Proteomes" id="UP000046392">
    <property type="component" value="Unplaced"/>
</dbReference>
<protein>
    <submittedName>
        <fullName evidence="2">SCP domain-containing protein</fullName>
    </submittedName>
</protein>
<evidence type="ECO:0000313" key="2">
    <source>
        <dbReference type="WBParaSite" id="SPAL_0000981200.1"/>
    </source>
</evidence>
<sequence>MSPKLNVVAKTCAETLAYRNKLISQKMGDYDEVIAFAREGYGLRGSVKHGTDFSRLLYRKQRIVGFGFSRNGYGTFICIKYTSEPW</sequence>
<name>A0A0N5BVF3_STREA</name>
<dbReference type="AlphaFoldDB" id="A0A0N5BVF3"/>
<organism evidence="1 2">
    <name type="scientific">Strongyloides papillosus</name>
    <name type="common">Intestinal threadworm</name>
    <dbReference type="NCBI Taxonomy" id="174720"/>
    <lineage>
        <taxon>Eukaryota</taxon>
        <taxon>Metazoa</taxon>
        <taxon>Ecdysozoa</taxon>
        <taxon>Nematoda</taxon>
        <taxon>Chromadorea</taxon>
        <taxon>Rhabditida</taxon>
        <taxon>Tylenchina</taxon>
        <taxon>Panagrolaimomorpha</taxon>
        <taxon>Strongyloidoidea</taxon>
        <taxon>Strongyloididae</taxon>
        <taxon>Strongyloides</taxon>
    </lineage>
</organism>
<dbReference type="WBParaSite" id="SPAL_0000981200.1">
    <property type="protein sequence ID" value="SPAL_0000981200.1"/>
    <property type="gene ID" value="SPAL_0000981200"/>
</dbReference>
<accession>A0A0N5BVF3</accession>